<organism evidence="1 2">
    <name type="scientific">Paractinoplanes hotanensis</name>
    <dbReference type="NCBI Taxonomy" id="2906497"/>
    <lineage>
        <taxon>Bacteria</taxon>
        <taxon>Bacillati</taxon>
        <taxon>Actinomycetota</taxon>
        <taxon>Actinomycetes</taxon>
        <taxon>Micromonosporales</taxon>
        <taxon>Micromonosporaceae</taxon>
        <taxon>Paractinoplanes</taxon>
    </lineage>
</organism>
<evidence type="ECO:0000313" key="2">
    <source>
        <dbReference type="Proteomes" id="UP001523216"/>
    </source>
</evidence>
<dbReference type="EMBL" id="JAMQOL010000078">
    <property type="protein sequence ID" value="MCM4084533.1"/>
    <property type="molecule type" value="Genomic_DNA"/>
</dbReference>
<evidence type="ECO:0000313" key="1">
    <source>
        <dbReference type="EMBL" id="MCM4084533.1"/>
    </source>
</evidence>
<protein>
    <submittedName>
        <fullName evidence="1">Uncharacterized protein</fullName>
    </submittedName>
</protein>
<proteinExistence type="predicted"/>
<dbReference type="Proteomes" id="UP001523216">
    <property type="component" value="Unassembled WGS sequence"/>
</dbReference>
<dbReference type="RefSeq" id="WP_221374631.1">
    <property type="nucleotide sequence ID" value="NZ_JAMQOL010000078.1"/>
</dbReference>
<gene>
    <name evidence="1" type="ORF">LXN57_44080</name>
</gene>
<comment type="caution">
    <text evidence="1">The sequence shown here is derived from an EMBL/GenBank/DDBJ whole genome shotgun (WGS) entry which is preliminary data.</text>
</comment>
<keyword evidence="2" id="KW-1185">Reference proteome</keyword>
<name>A0ABT0YES6_9ACTN</name>
<reference evidence="1 2" key="1">
    <citation type="submission" date="2022-06" db="EMBL/GenBank/DDBJ databases">
        <title>Actinoplanes abujensis sp. nov., isolated from Nigerian arid soil.</title>
        <authorList>
            <person name="Ding P."/>
        </authorList>
    </citation>
    <scope>NUCLEOTIDE SEQUENCE [LARGE SCALE GENOMIC DNA]</scope>
    <source>
        <strain evidence="2">TRM88002</strain>
    </source>
</reference>
<sequence>MPYEWEDWALAALLGIEPYEVWQALDARRRWPRRAVSATGVPVLTVWSRTVAGRPLIVAVYQTTGFTWKVIGAREMADDELKEFSRWEETR</sequence>
<accession>A0ABT0YES6</accession>